<name>A0ABQ5CZ87_9ASTR</name>
<proteinExistence type="predicted"/>
<keyword evidence="2" id="KW-1185">Reference proteome</keyword>
<reference evidence="1" key="1">
    <citation type="journal article" date="2022" name="Int. J. Mol. Sci.">
        <title>Draft Genome of Tanacetum Coccineum: Genomic Comparison of Closely Related Tanacetum-Family Plants.</title>
        <authorList>
            <person name="Yamashiro T."/>
            <person name="Shiraishi A."/>
            <person name="Nakayama K."/>
            <person name="Satake H."/>
        </authorList>
    </citation>
    <scope>NUCLEOTIDE SEQUENCE</scope>
</reference>
<accession>A0ABQ5CZ87</accession>
<comment type="caution">
    <text evidence="1">The sequence shown here is derived from an EMBL/GenBank/DDBJ whole genome shotgun (WGS) entry which is preliminary data.</text>
</comment>
<evidence type="ECO:0000313" key="1">
    <source>
        <dbReference type="EMBL" id="GJT31887.1"/>
    </source>
</evidence>
<dbReference type="Proteomes" id="UP001151760">
    <property type="component" value="Unassembled WGS sequence"/>
</dbReference>
<evidence type="ECO:0000313" key="2">
    <source>
        <dbReference type="Proteomes" id="UP001151760"/>
    </source>
</evidence>
<sequence>MNSDNEDDIMDPVMQCTTLPSHSSFSQQKLVSFVTEIHTTSINFLTPMLEDLTLKSWKSYQGDSSKLNLPDHRYQVYQGRLLASFQDDAKYEHVGQDTRSQGDRGLKIGIRAGASDSYDQGLIVKNKGEPKNSVLHIYIQQSDSERSSDQAFDKNYAYDELAGRKGIFHVLFGDYINEVLDVDIEAVKSGGYNINSGGVSNTTATKQRQTKCHKQSWEEGDLKIVTDSRQISDRKLCH</sequence>
<organism evidence="1 2">
    <name type="scientific">Tanacetum coccineum</name>
    <dbReference type="NCBI Taxonomy" id="301880"/>
    <lineage>
        <taxon>Eukaryota</taxon>
        <taxon>Viridiplantae</taxon>
        <taxon>Streptophyta</taxon>
        <taxon>Embryophyta</taxon>
        <taxon>Tracheophyta</taxon>
        <taxon>Spermatophyta</taxon>
        <taxon>Magnoliopsida</taxon>
        <taxon>eudicotyledons</taxon>
        <taxon>Gunneridae</taxon>
        <taxon>Pentapetalae</taxon>
        <taxon>asterids</taxon>
        <taxon>campanulids</taxon>
        <taxon>Asterales</taxon>
        <taxon>Asteraceae</taxon>
        <taxon>Asteroideae</taxon>
        <taxon>Anthemideae</taxon>
        <taxon>Anthemidinae</taxon>
        <taxon>Tanacetum</taxon>
    </lineage>
</organism>
<protein>
    <submittedName>
        <fullName evidence="1">Uncharacterized protein</fullName>
    </submittedName>
</protein>
<gene>
    <name evidence="1" type="ORF">Tco_0922306</name>
</gene>
<dbReference type="EMBL" id="BQNB010014745">
    <property type="protein sequence ID" value="GJT31887.1"/>
    <property type="molecule type" value="Genomic_DNA"/>
</dbReference>
<reference evidence="1" key="2">
    <citation type="submission" date="2022-01" db="EMBL/GenBank/DDBJ databases">
        <authorList>
            <person name="Yamashiro T."/>
            <person name="Shiraishi A."/>
            <person name="Satake H."/>
            <person name="Nakayama K."/>
        </authorList>
    </citation>
    <scope>NUCLEOTIDE SEQUENCE</scope>
</reference>